<evidence type="ECO:0000313" key="2">
    <source>
        <dbReference type="EMBL" id="MCI63044.1"/>
    </source>
</evidence>
<feature type="non-terminal residue" evidence="2">
    <location>
        <position position="1"/>
    </location>
</feature>
<accession>A0A392TQW3</accession>
<evidence type="ECO:0000313" key="3">
    <source>
        <dbReference type="Proteomes" id="UP000265520"/>
    </source>
</evidence>
<dbReference type="AlphaFoldDB" id="A0A392TQW3"/>
<reference evidence="2 3" key="1">
    <citation type="journal article" date="2018" name="Front. Plant Sci.">
        <title>Red Clover (Trifolium pratense) and Zigzag Clover (T. medium) - A Picture of Genomic Similarities and Differences.</title>
        <authorList>
            <person name="Dluhosova J."/>
            <person name="Istvanek J."/>
            <person name="Nedelnik J."/>
            <person name="Repkova J."/>
        </authorList>
    </citation>
    <scope>NUCLEOTIDE SEQUENCE [LARGE SCALE GENOMIC DNA]</scope>
    <source>
        <strain evidence="3">cv. 10/8</strain>
        <tissue evidence="2">Leaf</tissue>
    </source>
</reference>
<proteinExistence type="predicted"/>
<comment type="caution">
    <text evidence="2">The sequence shown here is derived from an EMBL/GenBank/DDBJ whole genome shotgun (WGS) entry which is preliminary data.</text>
</comment>
<evidence type="ECO:0000256" key="1">
    <source>
        <dbReference type="SAM" id="MobiDB-lite"/>
    </source>
</evidence>
<dbReference type="EMBL" id="LXQA010629856">
    <property type="protein sequence ID" value="MCI63044.1"/>
    <property type="molecule type" value="Genomic_DNA"/>
</dbReference>
<keyword evidence="3" id="KW-1185">Reference proteome</keyword>
<sequence length="68" mass="7351">VCPTSILHGRSSGGLPELSNPIAGESTHSKLRRAPNPRGLGEFMRRHVLRFVQNSSADGEESSPLLRS</sequence>
<name>A0A392TQW3_9FABA</name>
<protein>
    <submittedName>
        <fullName evidence="2">Uncharacterized protein</fullName>
    </submittedName>
</protein>
<feature type="region of interest" description="Disordered" evidence="1">
    <location>
        <begin position="1"/>
        <end position="40"/>
    </location>
</feature>
<dbReference type="Proteomes" id="UP000265520">
    <property type="component" value="Unassembled WGS sequence"/>
</dbReference>
<organism evidence="2 3">
    <name type="scientific">Trifolium medium</name>
    <dbReference type="NCBI Taxonomy" id="97028"/>
    <lineage>
        <taxon>Eukaryota</taxon>
        <taxon>Viridiplantae</taxon>
        <taxon>Streptophyta</taxon>
        <taxon>Embryophyta</taxon>
        <taxon>Tracheophyta</taxon>
        <taxon>Spermatophyta</taxon>
        <taxon>Magnoliopsida</taxon>
        <taxon>eudicotyledons</taxon>
        <taxon>Gunneridae</taxon>
        <taxon>Pentapetalae</taxon>
        <taxon>rosids</taxon>
        <taxon>fabids</taxon>
        <taxon>Fabales</taxon>
        <taxon>Fabaceae</taxon>
        <taxon>Papilionoideae</taxon>
        <taxon>50 kb inversion clade</taxon>
        <taxon>NPAAA clade</taxon>
        <taxon>Hologalegina</taxon>
        <taxon>IRL clade</taxon>
        <taxon>Trifolieae</taxon>
        <taxon>Trifolium</taxon>
    </lineage>
</organism>